<sequence length="583" mass="65358">MRLPQQQCFFFNSFSSAQRTPTNYDLGGVHPEASIRAADISGLAVVAGATRVKAEGVSSPGYQYTSRTYVLLGLAVSVQTILAVSKQDMAFVDPHSRFNPYMPPISTNYSRLKPKSSYNYVAATPTTTPTTAYPPSTYHHHYRPASSASFTSFVPPSVAEQTTFSRSPASTSSQVSDPPRQYFNPHKGPPPFTHFPSTESHSSAEREDDHYESIRTQKEQQESDAHVRRARLIAEKNATLKRMEERQLKAQSQSWFEESQRLATEDAHKKDDECRRAEEKRRMEQAKAEERRAHSSGRERRYERERSQTPDIPNWTNGKGHDGRFKDEHGFDSGSERAKTGNRSRESGKARERVDKNQPQRPNSPSSVADAWATYEKACGANPSDEKMKSSLNFYTIPWPVLGQAKSFHDLTSQSIAAFILSPHHSQGKTPRARLRAAILVWHPDKFAQKVLPRVTDSHRLAVGAGSDIIARVLTELISTHASSTHIAFLTQFTMQRSFLAPPRRENVIPIPHIPSIRTWQLSATSCYRLRLQLLQLLSHKILQAAETPTLWTQGASLGYWIQNDSLADSLSISTTTNPSDAV</sequence>
<organism evidence="7 8">
    <name type="scientific">Thanatephorus cucumeris (strain AG1-IA)</name>
    <name type="common">Rice sheath blight fungus</name>
    <name type="synonym">Rhizoctonia solani</name>
    <dbReference type="NCBI Taxonomy" id="983506"/>
    <lineage>
        <taxon>Eukaryota</taxon>
        <taxon>Fungi</taxon>
        <taxon>Dikarya</taxon>
        <taxon>Basidiomycota</taxon>
        <taxon>Agaricomycotina</taxon>
        <taxon>Agaricomycetes</taxon>
        <taxon>Cantharellales</taxon>
        <taxon>Ceratobasidiaceae</taxon>
        <taxon>Rhizoctonia</taxon>
        <taxon>Rhizoctonia solani AG-1</taxon>
    </lineage>
</organism>
<comment type="caution">
    <text evidence="7">The sequence shown here is derived from an EMBL/GenBank/DDBJ whole genome shotgun (WGS) entry which is preliminary data.</text>
</comment>
<evidence type="ECO:0000256" key="1">
    <source>
        <dbReference type="ARBA" id="ARBA00004123"/>
    </source>
</evidence>
<evidence type="ECO:0000256" key="2">
    <source>
        <dbReference type="ARBA" id="ARBA00022553"/>
    </source>
</evidence>
<evidence type="ECO:0000256" key="4">
    <source>
        <dbReference type="ARBA" id="ARBA00023043"/>
    </source>
</evidence>
<accession>L8X222</accession>
<evidence type="ECO:0000313" key="7">
    <source>
        <dbReference type="EMBL" id="ELU44346.1"/>
    </source>
</evidence>
<dbReference type="PANTHER" id="PTHR15263:SF1">
    <property type="entry name" value="NF-KAPPA-B INHIBITOR-LIKE PROTEIN 1"/>
    <property type="match status" value="1"/>
</dbReference>
<evidence type="ECO:0000256" key="6">
    <source>
        <dbReference type="SAM" id="MobiDB-lite"/>
    </source>
</evidence>
<dbReference type="GO" id="GO:0005634">
    <property type="term" value="C:nucleus"/>
    <property type="evidence" value="ECO:0007669"/>
    <property type="project" value="UniProtKB-SubCell"/>
</dbReference>
<dbReference type="InterPro" id="IPR038753">
    <property type="entry name" value="NFKBIL1"/>
</dbReference>
<dbReference type="HOGENOM" id="CLU_033468_0_0_1"/>
<keyword evidence="8" id="KW-1185">Reference proteome</keyword>
<dbReference type="AlphaFoldDB" id="L8X222"/>
<proteinExistence type="predicted"/>
<gene>
    <name evidence="7" type="ORF">AG1IA_01620</name>
</gene>
<comment type="subcellular location">
    <subcellularLocation>
        <location evidence="1">Nucleus</location>
    </subcellularLocation>
</comment>
<dbReference type="GO" id="GO:0043124">
    <property type="term" value="P:negative regulation of canonical NF-kappaB signal transduction"/>
    <property type="evidence" value="ECO:0007669"/>
    <property type="project" value="InterPro"/>
</dbReference>
<dbReference type="STRING" id="983506.L8X222"/>
<feature type="region of interest" description="Disordered" evidence="6">
    <location>
        <begin position="161"/>
        <end position="227"/>
    </location>
</feature>
<feature type="region of interest" description="Disordered" evidence="6">
    <location>
        <begin position="244"/>
        <end position="369"/>
    </location>
</feature>
<protein>
    <submittedName>
        <fullName evidence="7">Uncharacterized protein</fullName>
    </submittedName>
</protein>
<evidence type="ECO:0000256" key="5">
    <source>
        <dbReference type="ARBA" id="ARBA00023242"/>
    </source>
</evidence>
<dbReference type="PANTHER" id="PTHR15263">
    <property type="entry name" value="I-KAPPA-B-LIKE PROTEIN IKBL"/>
    <property type="match status" value="1"/>
</dbReference>
<feature type="compositionally biased region" description="Polar residues" evidence="6">
    <location>
        <begin position="161"/>
        <end position="176"/>
    </location>
</feature>
<feature type="compositionally biased region" description="Basic and acidic residues" evidence="6">
    <location>
        <begin position="258"/>
        <end position="308"/>
    </location>
</feature>
<dbReference type="OrthoDB" id="412109at2759"/>
<name>L8X222_THACA</name>
<dbReference type="EMBL" id="AFRT01000341">
    <property type="protein sequence ID" value="ELU44346.1"/>
    <property type="molecule type" value="Genomic_DNA"/>
</dbReference>
<feature type="compositionally biased region" description="Basic and acidic residues" evidence="6">
    <location>
        <begin position="202"/>
        <end position="227"/>
    </location>
</feature>
<keyword evidence="3" id="KW-0677">Repeat</keyword>
<evidence type="ECO:0000256" key="3">
    <source>
        <dbReference type="ARBA" id="ARBA00022737"/>
    </source>
</evidence>
<dbReference type="Proteomes" id="UP000011668">
    <property type="component" value="Unassembled WGS sequence"/>
</dbReference>
<evidence type="ECO:0000313" key="8">
    <source>
        <dbReference type="Proteomes" id="UP000011668"/>
    </source>
</evidence>
<keyword evidence="5" id="KW-0539">Nucleus</keyword>
<keyword evidence="4" id="KW-0040">ANK repeat</keyword>
<keyword evidence="2" id="KW-0597">Phosphoprotein</keyword>
<reference evidence="7 8" key="1">
    <citation type="journal article" date="2013" name="Nat. Commun.">
        <title>The evolution and pathogenic mechanisms of the rice sheath blight pathogen.</title>
        <authorList>
            <person name="Zheng A."/>
            <person name="Lin R."/>
            <person name="Xu L."/>
            <person name="Qin P."/>
            <person name="Tang C."/>
            <person name="Ai P."/>
            <person name="Zhang D."/>
            <person name="Liu Y."/>
            <person name="Sun Z."/>
            <person name="Feng H."/>
            <person name="Wang Y."/>
            <person name="Chen Y."/>
            <person name="Liang X."/>
            <person name="Fu R."/>
            <person name="Li Q."/>
            <person name="Zhang J."/>
            <person name="Yu X."/>
            <person name="Xie Z."/>
            <person name="Ding L."/>
            <person name="Guan P."/>
            <person name="Tang J."/>
            <person name="Liang Y."/>
            <person name="Wang S."/>
            <person name="Deng Q."/>
            <person name="Li S."/>
            <person name="Zhu J."/>
            <person name="Wang L."/>
            <person name="Liu H."/>
            <person name="Li P."/>
        </authorList>
    </citation>
    <scope>NUCLEOTIDE SEQUENCE [LARGE SCALE GENOMIC DNA]</scope>
    <source>
        <strain evidence="8">AG-1 IA</strain>
    </source>
</reference>
<feature type="compositionally biased region" description="Basic and acidic residues" evidence="6">
    <location>
        <begin position="319"/>
        <end position="358"/>
    </location>
</feature>